<dbReference type="RefSeq" id="XP_070420327.1">
    <property type="nucleotide sequence ID" value="XM_070564226.1"/>
</dbReference>
<dbReference type="GO" id="GO:0016301">
    <property type="term" value="F:kinase activity"/>
    <property type="evidence" value="ECO:0007669"/>
    <property type="project" value="UniProtKB-KW"/>
</dbReference>
<dbReference type="SMART" id="SM00220">
    <property type="entry name" value="S_TKc"/>
    <property type="match status" value="1"/>
</dbReference>
<comment type="cofactor">
    <cofactor evidence="1">
        <name>Mg(2+)</name>
        <dbReference type="ChEBI" id="CHEBI:18420"/>
    </cofactor>
</comment>
<dbReference type="Pfam" id="PF00069">
    <property type="entry name" value="Pkinase"/>
    <property type="match status" value="1"/>
</dbReference>
<evidence type="ECO:0000259" key="21">
    <source>
        <dbReference type="PROSITE" id="PS50003"/>
    </source>
</evidence>
<sequence length="1549" mass="172552">MEQRRRALEELARGEAGGGPGLDGLLDLLLGLHHELSSAPLRRDRNVAQFLSWASPFVTKVKELRLQRDDFEILKVIGRGAFGEVAVVRQRDSGQIFAMKMLHKWEMLKRAETACFREERDVLVKGDSRWVTALHYAFQDEEYLYLVMDYYAGGDLLTLLSRFEDRLPPELAQFYLAEMVLAIHSLHQLGYVHRDVKPDNVLLDMNGHIRLADFGSCLRLNNSGMVDSSVAVGTPDYISPEILQAMEEGKGHYGPQCDWWSLGVCAYELLFGETPFYAESLVETYGKIMNHEDHLQFPPDVPDVPASARDLIRQLLCHQEERLGRRGLDDFRNHPFFEGVDWERLATSTAPYIPELRGPMDTSNFDVDDDTLNRPGTLPPPSHGTFSGHHLPFVGFTYTSSSPSPESSSEQVAALEQRLRCLEQEKTELSRKLQEALQMPSDHRELEQLRKEVQTLQDRLSEMLRESKAPVSQTEGSPGQHSDLQQERDRLLQELAEAQTRLQMQEQELGRAQGRQEELLQRLQEAQEREASTASQTQALNSQLEEARDARRELQAQVATLSREVRRLQRDQERSLEKEPSQVKTVHTTSETNGTGSPESRPQEAQLRKEVAALRVQLEQARSHGPSGKEEALCRLQEENRRLSQEQERLVEELERELQSKQRLEGERQESESNWEAQLADILSWVNDEKVSRGYLQALATKMAEELESLRNVGTQTLPTRPLDHQWKARRLQKMEASARLELQSALEAEIRAKQSLQERLTQAQEAQLQAESRLQEAEKQNQSLKQELAALREELRARGPGDTKPSNSLIPFLSFRSSEDPAKDPGISGEAPRPGSEPELRPEGRRSLRLGAVFPRAPAATTAATEGPPAKPGSHTLRPRSFPSPTKCLRCASLMVGLGRQGLGCDACGYFCHSTCAPQAPPCPVPPDLLHVALGVHPETGTGTAYEGFLSVPRPSGVRRGWQRVFAALSDSRLLLFDAPDPRLSPASGALLQALDLRDPQFSATPVLASDVIHAQSKDLPRIFRVTASQLTVPPATCTVLLLAESEGERERWLQVLGELQRLLLDTRPQPRPVYTLKEAYDNGLPLLPHALCAAIIDQERLALGTEEGLFVIHLHSNDIFQVGECRRVQRLAVSPTAGLLVVLCGRGPSVRLFALAELESTEVAGAKIPESRGCQVLAAGRILQARTPVLCVAVKRQVLCYQLGPGPGPWQHRIRELQAPAPVQSLGLLGDRLCVGAAGAFALYPLLNEAAPLALGADLVPEELPPSRGGLGEALGAVELSLNEFLLLFTTAGVYVDGAGRKSRIHELLWPAVPTGWGYAAPYLTVFSENSIDVFDVRKAEWVQTVPLKKVRPLNPEGSLFLYGTEKVRLTYLRNRLAEKDEFDIPDLTDNSRRQLFRTKSKRRFFFRVSEEQRQQQRREMLKDPFVRSKLISSPTNFNHLVHMGPMDGKPSARNPPRAPEEKGRGSRSSGPQRPHSFSEASRRPASMGSDGLAGDADPKVKRKPWTSLSSESVSCPQGSLSPAASLTQVSERPRSLPPAPEPESSP</sequence>
<dbReference type="Pfam" id="PF00130">
    <property type="entry name" value="C1_1"/>
    <property type="match status" value="1"/>
</dbReference>
<dbReference type="InterPro" id="IPR002219">
    <property type="entry name" value="PKC_DAG/PE"/>
</dbReference>
<evidence type="ECO:0000256" key="13">
    <source>
        <dbReference type="ARBA" id="ARBA00022833"/>
    </source>
</evidence>
<dbReference type="SUPFAM" id="SSF56112">
    <property type="entry name" value="Protein kinase-like (PK-like)"/>
    <property type="match status" value="1"/>
</dbReference>
<dbReference type="Gene3D" id="3.30.200.20">
    <property type="entry name" value="Phosphorylase Kinase, domain 1"/>
    <property type="match status" value="1"/>
</dbReference>
<dbReference type="PROSITE" id="PS50011">
    <property type="entry name" value="PROTEIN_KINASE_DOM"/>
    <property type="match status" value="1"/>
</dbReference>
<dbReference type="InterPro" id="IPR001180">
    <property type="entry name" value="CNH_dom"/>
</dbReference>
<feature type="domain" description="PH" evidence="21">
    <location>
        <begin position="944"/>
        <end position="1063"/>
    </location>
</feature>
<dbReference type="InterPro" id="IPR008271">
    <property type="entry name" value="Ser/Thr_kinase_AS"/>
</dbReference>
<comment type="catalytic activity">
    <reaction evidence="16">
        <text>L-threonyl-[protein] + ATP = O-phospho-L-threonyl-[protein] + ADP + H(+)</text>
        <dbReference type="Rhea" id="RHEA:46608"/>
        <dbReference type="Rhea" id="RHEA-COMP:11060"/>
        <dbReference type="Rhea" id="RHEA-COMP:11605"/>
        <dbReference type="ChEBI" id="CHEBI:15378"/>
        <dbReference type="ChEBI" id="CHEBI:30013"/>
        <dbReference type="ChEBI" id="CHEBI:30616"/>
        <dbReference type="ChEBI" id="CHEBI:61977"/>
        <dbReference type="ChEBI" id="CHEBI:456216"/>
        <dbReference type="EC" id="2.7.11.1"/>
    </reaction>
</comment>
<evidence type="ECO:0000256" key="4">
    <source>
        <dbReference type="ARBA" id="ARBA00012513"/>
    </source>
</evidence>
<keyword evidence="13" id="KW-0862">Zinc</keyword>
<dbReference type="SMART" id="SM00036">
    <property type="entry name" value="CNH"/>
    <property type="match status" value="1"/>
</dbReference>
<keyword evidence="5" id="KW-0963">Cytoplasm</keyword>
<evidence type="ECO:0000256" key="14">
    <source>
        <dbReference type="ARBA" id="ARBA00022840"/>
    </source>
</evidence>
<keyword evidence="15 19" id="KW-0175">Coiled coil</keyword>
<dbReference type="PROSITE" id="PS00107">
    <property type="entry name" value="PROTEIN_KINASE_ATP"/>
    <property type="match status" value="1"/>
</dbReference>
<evidence type="ECO:0000256" key="8">
    <source>
        <dbReference type="ARBA" id="ARBA00022679"/>
    </source>
</evidence>
<protein>
    <recommendedName>
        <fullName evidence="4">non-specific serine/threonine protein kinase</fullName>
        <ecNumber evidence="4">2.7.11.1</ecNumber>
    </recommendedName>
</protein>
<evidence type="ECO:0000256" key="1">
    <source>
        <dbReference type="ARBA" id="ARBA00001946"/>
    </source>
</evidence>
<evidence type="ECO:0000256" key="10">
    <source>
        <dbReference type="ARBA" id="ARBA00022741"/>
    </source>
</evidence>
<feature type="compositionally biased region" description="Polar residues" evidence="20">
    <location>
        <begin position="1509"/>
        <end position="1532"/>
    </location>
</feature>
<feature type="region of interest" description="Disordered" evidence="20">
    <location>
        <begin position="797"/>
        <end position="843"/>
    </location>
</feature>
<keyword evidence="9" id="KW-0479">Metal-binding</keyword>
<feature type="compositionally biased region" description="Polar residues" evidence="20">
    <location>
        <begin position="582"/>
        <end position="600"/>
    </location>
</feature>
<dbReference type="PANTHER" id="PTHR22988">
    <property type="entry name" value="MYOTONIC DYSTROPHY S/T KINASE-RELATED"/>
    <property type="match status" value="1"/>
</dbReference>
<evidence type="ECO:0000256" key="20">
    <source>
        <dbReference type="SAM" id="MobiDB-lite"/>
    </source>
</evidence>
<dbReference type="InterPro" id="IPR046349">
    <property type="entry name" value="C1-like_sf"/>
</dbReference>
<dbReference type="PROSITE" id="PS50108">
    <property type="entry name" value="CRIB"/>
    <property type="match status" value="1"/>
</dbReference>
<dbReference type="SMART" id="SM00233">
    <property type="entry name" value="PH"/>
    <property type="match status" value="1"/>
</dbReference>
<dbReference type="GeneID" id="103559131"/>
<dbReference type="InterPro" id="IPR014930">
    <property type="entry name" value="Myotonic_dystrophy_kinase_coil"/>
</dbReference>
<dbReference type="SMART" id="SM00133">
    <property type="entry name" value="S_TK_X"/>
    <property type="match status" value="1"/>
</dbReference>
<comment type="subcellular location">
    <subcellularLocation>
        <location evidence="2">Cytoplasm</location>
    </subcellularLocation>
</comment>
<proteinExistence type="inferred from homology"/>
<dbReference type="PROSITE" id="PS50081">
    <property type="entry name" value="ZF_DAG_PE_2"/>
    <property type="match status" value="1"/>
</dbReference>
<dbReference type="InterPro" id="IPR057529">
    <property type="entry name" value="MRCK/ROCK_PH"/>
</dbReference>
<dbReference type="CDD" id="cd05597">
    <property type="entry name" value="STKc_DMPK_like"/>
    <property type="match status" value="1"/>
</dbReference>
<dbReference type="EC" id="2.7.11.1" evidence="4"/>
<dbReference type="Gene3D" id="2.30.29.30">
    <property type="entry name" value="Pleckstrin-homology domain (PH domain)/Phosphotyrosine-binding domain (PTB)"/>
    <property type="match status" value="1"/>
</dbReference>
<evidence type="ECO:0000256" key="2">
    <source>
        <dbReference type="ARBA" id="ARBA00004496"/>
    </source>
</evidence>
<dbReference type="Gene3D" id="3.30.60.20">
    <property type="match status" value="1"/>
</dbReference>
<dbReference type="PROSITE" id="PS00479">
    <property type="entry name" value="ZF_DAG_PE_1"/>
    <property type="match status" value="1"/>
</dbReference>
<keyword evidence="10 18" id="KW-0547">Nucleotide-binding</keyword>
<evidence type="ECO:0000256" key="12">
    <source>
        <dbReference type="ARBA" id="ARBA00022777"/>
    </source>
</evidence>
<evidence type="ECO:0000256" key="5">
    <source>
        <dbReference type="ARBA" id="ARBA00022490"/>
    </source>
</evidence>
<dbReference type="Pfam" id="PF25346">
    <property type="entry name" value="PH_MRCK"/>
    <property type="match status" value="1"/>
</dbReference>
<reference evidence="28" key="1">
    <citation type="submission" date="2025-08" db="UniProtKB">
        <authorList>
            <consortium name="RefSeq"/>
        </authorList>
    </citation>
    <scope>IDENTIFICATION</scope>
    <source>
        <tissue evidence="28">Blood</tissue>
    </source>
</reference>
<feature type="region of interest" description="Disordered" evidence="20">
    <location>
        <begin position="1439"/>
        <end position="1549"/>
    </location>
</feature>
<keyword evidence="14 18" id="KW-0067">ATP-binding</keyword>
<name>A0ABM4JWL1_EQUPR</name>
<feature type="domain" description="AGC-kinase C-terminal" evidence="26">
    <location>
        <begin position="338"/>
        <end position="408"/>
    </location>
</feature>
<evidence type="ECO:0000256" key="6">
    <source>
        <dbReference type="ARBA" id="ARBA00022527"/>
    </source>
</evidence>
<feature type="region of interest" description="Disordered" evidence="20">
    <location>
        <begin position="565"/>
        <end position="607"/>
    </location>
</feature>
<dbReference type="Proteomes" id="UP001652662">
    <property type="component" value="Chromosome 11"/>
</dbReference>
<keyword evidence="27" id="KW-1185">Reference proteome</keyword>
<dbReference type="InterPro" id="IPR017441">
    <property type="entry name" value="Protein_kinase_ATP_BS"/>
</dbReference>
<evidence type="ECO:0000259" key="24">
    <source>
        <dbReference type="PROSITE" id="PS50108"/>
    </source>
</evidence>
<evidence type="ECO:0000256" key="16">
    <source>
        <dbReference type="ARBA" id="ARBA00047899"/>
    </source>
</evidence>
<feature type="region of interest" description="Disordered" evidence="20">
    <location>
        <begin position="464"/>
        <end position="486"/>
    </location>
</feature>
<dbReference type="PROSITE" id="PS51285">
    <property type="entry name" value="AGC_KINASE_CTER"/>
    <property type="match status" value="1"/>
</dbReference>
<evidence type="ECO:0000256" key="15">
    <source>
        <dbReference type="ARBA" id="ARBA00023054"/>
    </source>
</evidence>
<feature type="compositionally biased region" description="Polar residues" evidence="20">
    <location>
        <begin position="470"/>
        <end position="482"/>
    </location>
</feature>
<feature type="binding site" evidence="18">
    <location>
        <position position="100"/>
    </location>
    <ligand>
        <name>ATP</name>
        <dbReference type="ChEBI" id="CHEBI:30616"/>
    </ligand>
</feature>
<accession>A0ABM4JWL1</accession>
<evidence type="ECO:0000259" key="25">
    <source>
        <dbReference type="PROSITE" id="PS50219"/>
    </source>
</evidence>
<dbReference type="Pfam" id="PF00780">
    <property type="entry name" value="CNH"/>
    <property type="match status" value="1"/>
</dbReference>
<dbReference type="InterPro" id="IPR000719">
    <property type="entry name" value="Prot_kinase_dom"/>
</dbReference>
<organism evidence="27 28">
    <name type="scientific">Equus przewalskii</name>
    <name type="common">Przewalski's horse</name>
    <name type="synonym">Equus caballus przewalskii</name>
    <dbReference type="NCBI Taxonomy" id="9798"/>
    <lineage>
        <taxon>Eukaryota</taxon>
        <taxon>Metazoa</taxon>
        <taxon>Chordata</taxon>
        <taxon>Craniata</taxon>
        <taxon>Vertebrata</taxon>
        <taxon>Euteleostomi</taxon>
        <taxon>Mammalia</taxon>
        <taxon>Eutheria</taxon>
        <taxon>Laurasiatheria</taxon>
        <taxon>Perissodactyla</taxon>
        <taxon>Equidae</taxon>
        <taxon>Equus</taxon>
    </lineage>
</organism>
<dbReference type="Pfam" id="PF08826">
    <property type="entry name" value="DMPK_coil"/>
    <property type="match status" value="1"/>
</dbReference>
<feature type="compositionally biased region" description="Basic and acidic residues" evidence="20">
    <location>
        <begin position="565"/>
        <end position="581"/>
    </location>
</feature>
<keyword evidence="6" id="KW-0723">Serine/threonine-protein kinase</keyword>
<evidence type="ECO:0000256" key="11">
    <source>
        <dbReference type="ARBA" id="ARBA00022771"/>
    </source>
</evidence>
<evidence type="ECO:0000259" key="22">
    <source>
        <dbReference type="PROSITE" id="PS50011"/>
    </source>
</evidence>
<feature type="domain" description="Phorbol-ester/DAG-type" evidence="23">
    <location>
        <begin position="875"/>
        <end position="924"/>
    </location>
</feature>
<dbReference type="InterPro" id="IPR011009">
    <property type="entry name" value="Kinase-like_dom_sf"/>
</dbReference>
<dbReference type="InterPro" id="IPR000095">
    <property type="entry name" value="CRIB_dom"/>
</dbReference>
<evidence type="ECO:0000313" key="28">
    <source>
        <dbReference type="RefSeq" id="XP_070420327.1"/>
    </source>
</evidence>
<dbReference type="CDD" id="cd01243">
    <property type="entry name" value="PH_MRCK"/>
    <property type="match status" value="1"/>
</dbReference>
<evidence type="ECO:0000256" key="17">
    <source>
        <dbReference type="ARBA" id="ARBA00048679"/>
    </source>
</evidence>
<dbReference type="InterPro" id="IPR000961">
    <property type="entry name" value="AGC-kinase_C"/>
</dbReference>
<keyword evidence="7" id="KW-0597">Phosphoprotein</keyword>
<evidence type="ECO:0000256" key="3">
    <source>
        <dbReference type="ARBA" id="ARBA00005719"/>
    </source>
</evidence>
<evidence type="ECO:0000256" key="19">
    <source>
        <dbReference type="SAM" id="Coils"/>
    </source>
</evidence>
<feature type="domain" description="CRIB" evidence="24">
    <location>
        <begin position="1434"/>
        <end position="1447"/>
    </location>
</feature>
<dbReference type="PROSITE" id="PS50219">
    <property type="entry name" value="CNH"/>
    <property type="match status" value="1"/>
</dbReference>
<feature type="compositionally biased region" description="Polar residues" evidence="20">
    <location>
        <begin position="532"/>
        <end position="544"/>
    </location>
</feature>
<evidence type="ECO:0000259" key="26">
    <source>
        <dbReference type="PROSITE" id="PS51285"/>
    </source>
</evidence>
<dbReference type="PROSITE" id="PS00108">
    <property type="entry name" value="PROTEIN_KINASE_ST"/>
    <property type="match status" value="1"/>
</dbReference>
<dbReference type="Pfam" id="PF00433">
    <property type="entry name" value="Pkinase_C"/>
    <property type="match status" value="1"/>
</dbReference>
<dbReference type="SUPFAM" id="SSF57889">
    <property type="entry name" value="Cysteine-rich domain"/>
    <property type="match status" value="1"/>
</dbReference>
<dbReference type="CDD" id="cd00132">
    <property type="entry name" value="CRIB"/>
    <property type="match status" value="1"/>
</dbReference>
<keyword evidence="12 28" id="KW-0418">Kinase</keyword>
<dbReference type="PROSITE" id="PS50003">
    <property type="entry name" value="PH_DOMAIN"/>
    <property type="match status" value="1"/>
</dbReference>
<feature type="compositionally biased region" description="Pro residues" evidence="20">
    <location>
        <begin position="1538"/>
        <end position="1549"/>
    </location>
</feature>
<dbReference type="SMART" id="SM00109">
    <property type="entry name" value="C1"/>
    <property type="match status" value="1"/>
</dbReference>
<keyword evidence="8" id="KW-0808">Transferase</keyword>
<feature type="region of interest" description="Disordered" evidence="20">
    <location>
        <begin position="860"/>
        <end position="882"/>
    </location>
</feature>
<evidence type="ECO:0000256" key="7">
    <source>
        <dbReference type="ARBA" id="ARBA00022553"/>
    </source>
</evidence>
<feature type="compositionally biased region" description="Low complexity" evidence="20">
    <location>
        <begin position="860"/>
        <end position="869"/>
    </location>
</feature>
<feature type="coiled-coil region" evidence="19">
    <location>
        <begin position="740"/>
        <end position="795"/>
    </location>
</feature>
<evidence type="ECO:0000313" key="27">
    <source>
        <dbReference type="Proteomes" id="UP001652662"/>
    </source>
</evidence>
<feature type="domain" description="CNH" evidence="25">
    <location>
        <begin position="1089"/>
        <end position="1363"/>
    </location>
</feature>
<dbReference type="InterPro" id="IPR001849">
    <property type="entry name" value="PH_domain"/>
</dbReference>
<evidence type="ECO:0000259" key="23">
    <source>
        <dbReference type="PROSITE" id="PS50081"/>
    </source>
</evidence>
<dbReference type="InterPro" id="IPR011993">
    <property type="entry name" value="PH-like_dom_sf"/>
</dbReference>
<evidence type="ECO:0000256" key="18">
    <source>
        <dbReference type="PROSITE-ProRule" id="PRU10141"/>
    </source>
</evidence>
<feature type="domain" description="Protein kinase" evidence="22">
    <location>
        <begin position="71"/>
        <end position="337"/>
    </location>
</feature>
<dbReference type="SUPFAM" id="SSF50729">
    <property type="entry name" value="PH domain-like"/>
    <property type="match status" value="1"/>
</dbReference>
<feature type="region of interest" description="Disordered" evidence="20">
    <location>
        <begin position="524"/>
        <end position="548"/>
    </location>
</feature>
<dbReference type="InterPro" id="IPR017892">
    <property type="entry name" value="Pkinase_C"/>
</dbReference>
<dbReference type="Gene3D" id="1.20.5.340">
    <property type="match status" value="1"/>
</dbReference>
<comment type="similarity">
    <text evidence="3">Belongs to the protein kinase superfamily. AGC Ser/Thr protein kinase family. DMPK subfamily.</text>
</comment>
<comment type="catalytic activity">
    <reaction evidence="17">
        <text>L-seryl-[protein] + ATP = O-phospho-L-seryl-[protein] + ADP + H(+)</text>
        <dbReference type="Rhea" id="RHEA:17989"/>
        <dbReference type="Rhea" id="RHEA-COMP:9863"/>
        <dbReference type="Rhea" id="RHEA-COMP:11604"/>
        <dbReference type="ChEBI" id="CHEBI:15378"/>
        <dbReference type="ChEBI" id="CHEBI:29999"/>
        <dbReference type="ChEBI" id="CHEBI:30616"/>
        <dbReference type="ChEBI" id="CHEBI:83421"/>
        <dbReference type="ChEBI" id="CHEBI:456216"/>
        <dbReference type="EC" id="2.7.11.1"/>
    </reaction>
</comment>
<dbReference type="InterPro" id="IPR050839">
    <property type="entry name" value="Rho-assoc_Ser/Thr_Kinase"/>
</dbReference>
<evidence type="ECO:0000256" key="9">
    <source>
        <dbReference type="ARBA" id="ARBA00022723"/>
    </source>
</evidence>
<keyword evidence="11" id="KW-0863">Zinc-finger</keyword>
<dbReference type="Gene3D" id="1.10.510.10">
    <property type="entry name" value="Transferase(Phosphotransferase) domain 1"/>
    <property type="match status" value="1"/>
</dbReference>
<dbReference type="PANTHER" id="PTHR22988:SF22">
    <property type="entry name" value="SERINE_THREONINE-PROTEIN KINASE MRCK GAMMA"/>
    <property type="match status" value="1"/>
</dbReference>
<gene>
    <name evidence="28" type="primary">CDC42BPG</name>
</gene>